<evidence type="ECO:0000256" key="1">
    <source>
        <dbReference type="ARBA" id="ARBA00001968"/>
    </source>
</evidence>
<dbReference type="GO" id="GO:0005634">
    <property type="term" value="C:nucleus"/>
    <property type="evidence" value="ECO:0007669"/>
    <property type="project" value="UniProtKB-SubCell"/>
</dbReference>
<comment type="caution">
    <text evidence="11">The sequence shown here is derived from an EMBL/GenBank/DDBJ whole genome shotgun (WGS) entry which is preliminary data.</text>
</comment>
<comment type="similarity">
    <text evidence="3">Belongs to the HARBI1 family.</text>
</comment>
<dbReference type="GO" id="GO:0016787">
    <property type="term" value="F:hydrolase activity"/>
    <property type="evidence" value="ECO:0007669"/>
    <property type="project" value="UniProtKB-KW"/>
</dbReference>
<dbReference type="InterPro" id="IPR045249">
    <property type="entry name" value="HARBI1-like"/>
</dbReference>
<comment type="cofactor">
    <cofactor evidence="1">
        <name>a divalent metal cation</name>
        <dbReference type="ChEBI" id="CHEBI:60240"/>
    </cofactor>
</comment>
<keyword evidence="5" id="KW-0479">Metal-binding</keyword>
<dbReference type="InterPro" id="IPR058353">
    <property type="entry name" value="DUF8040"/>
</dbReference>
<organism evidence="11 12">
    <name type="scientific">Medicago truncatula</name>
    <name type="common">Barrel medic</name>
    <name type="synonym">Medicago tribuloides</name>
    <dbReference type="NCBI Taxonomy" id="3880"/>
    <lineage>
        <taxon>Eukaryota</taxon>
        <taxon>Viridiplantae</taxon>
        <taxon>Streptophyta</taxon>
        <taxon>Embryophyta</taxon>
        <taxon>Tracheophyta</taxon>
        <taxon>Spermatophyta</taxon>
        <taxon>Magnoliopsida</taxon>
        <taxon>eudicotyledons</taxon>
        <taxon>Gunneridae</taxon>
        <taxon>Pentapetalae</taxon>
        <taxon>rosids</taxon>
        <taxon>fabids</taxon>
        <taxon>Fabales</taxon>
        <taxon>Fabaceae</taxon>
        <taxon>Papilionoideae</taxon>
        <taxon>50 kb inversion clade</taxon>
        <taxon>NPAAA clade</taxon>
        <taxon>Hologalegina</taxon>
        <taxon>IRL clade</taxon>
        <taxon>Trifolieae</taxon>
        <taxon>Medicago</taxon>
    </lineage>
</organism>
<evidence type="ECO:0000256" key="3">
    <source>
        <dbReference type="ARBA" id="ARBA00006958"/>
    </source>
</evidence>
<feature type="domain" description="DUF8040" evidence="10">
    <location>
        <begin position="41"/>
        <end position="136"/>
    </location>
</feature>
<evidence type="ECO:0000256" key="2">
    <source>
        <dbReference type="ARBA" id="ARBA00004123"/>
    </source>
</evidence>
<dbReference type="Gramene" id="rna3750">
    <property type="protein sequence ID" value="RHN79895.1"/>
    <property type="gene ID" value="gene3750"/>
</dbReference>
<protein>
    <submittedName>
        <fullName evidence="11">Putative harbinger transposase-derived nuclease domain-containing protein</fullName>
    </submittedName>
</protein>
<dbReference type="EMBL" id="PSQE01000001">
    <property type="protein sequence ID" value="RHN79895.1"/>
    <property type="molecule type" value="Genomic_DNA"/>
</dbReference>
<dbReference type="PANTHER" id="PTHR22930:SF228">
    <property type="entry name" value="PROTEIN ALP1-LIKE"/>
    <property type="match status" value="1"/>
</dbReference>
<evidence type="ECO:0000256" key="6">
    <source>
        <dbReference type="ARBA" id="ARBA00022801"/>
    </source>
</evidence>
<keyword evidence="8" id="KW-1133">Transmembrane helix</keyword>
<keyword evidence="4" id="KW-0540">Nuclease</keyword>
<evidence type="ECO:0000313" key="12">
    <source>
        <dbReference type="Proteomes" id="UP000265566"/>
    </source>
</evidence>
<keyword evidence="8" id="KW-0812">Transmembrane</keyword>
<evidence type="ECO:0000256" key="4">
    <source>
        <dbReference type="ARBA" id="ARBA00022722"/>
    </source>
</evidence>
<dbReference type="GO" id="GO:0004518">
    <property type="term" value="F:nuclease activity"/>
    <property type="evidence" value="ECO:0007669"/>
    <property type="project" value="UniProtKB-KW"/>
</dbReference>
<accession>A0A396JUK9</accession>
<reference evidence="12" key="1">
    <citation type="journal article" date="2018" name="Nat. Plants">
        <title>Whole-genome landscape of Medicago truncatula symbiotic genes.</title>
        <authorList>
            <person name="Pecrix Y."/>
            <person name="Staton S.E."/>
            <person name="Sallet E."/>
            <person name="Lelandais-Briere C."/>
            <person name="Moreau S."/>
            <person name="Carrere S."/>
            <person name="Blein T."/>
            <person name="Jardinaud M.F."/>
            <person name="Latrasse D."/>
            <person name="Zouine M."/>
            <person name="Zahm M."/>
            <person name="Kreplak J."/>
            <person name="Mayjonade B."/>
            <person name="Satge C."/>
            <person name="Perez M."/>
            <person name="Cauet S."/>
            <person name="Marande W."/>
            <person name="Chantry-Darmon C."/>
            <person name="Lopez-Roques C."/>
            <person name="Bouchez O."/>
            <person name="Berard A."/>
            <person name="Debelle F."/>
            <person name="Munos S."/>
            <person name="Bendahmane A."/>
            <person name="Berges H."/>
            <person name="Niebel A."/>
            <person name="Buitink J."/>
            <person name="Frugier F."/>
            <person name="Benhamed M."/>
            <person name="Crespi M."/>
            <person name="Gouzy J."/>
            <person name="Gamas P."/>
        </authorList>
    </citation>
    <scope>NUCLEOTIDE SEQUENCE [LARGE SCALE GENOMIC DNA]</scope>
    <source>
        <strain evidence="12">cv. Jemalong A17</strain>
    </source>
</reference>
<feature type="transmembrane region" description="Helical" evidence="8">
    <location>
        <begin position="12"/>
        <end position="31"/>
    </location>
</feature>
<sequence>MDNKRENKRRKYAFYWNIRSSAIGAIATYYYKYIYKEPCMTSLQRGQDWMNEILNGHPVRCMNAFRMDPTLFKQLCEDLQSKYGLQPSKRMTVEEKVGIFVYTLAMGASNRDVRERFQHSGETISRAFHEVLEAISGRSRGYRGLARDIIRPKDPTFQFIPLHISNDERYMPYFKDCIGCIDGTHIAACIPEADQMRYRVGWEGSAHDTRVFLHAINTPALNFPKPPDGRYYLVDKGYPDKEGYMVPYPRIRYHQSQFEHEPPTNAQEAFNRAHSSLRSCIERSFGVLKKRWKILNKMPQFSVKTQIDVIIAAFALHNYIRINSQDDAMFTILERHPNYIPNDELPDIVDGYQGSERQEGRSGRSTKTKEMRNNVAALLWNIRR</sequence>
<dbReference type="Pfam" id="PF26138">
    <property type="entry name" value="DUF8040"/>
    <property type="match status" value="1"/>
</dbReference>
<evidence type="ECO:0000256" key="7">
    <source>
        <dbReference type="ARBA" id="ARBA00023242"/>
    </source>
</evidence>
<name>A0A396JUK9_MEDTR</name>
<evidence type="ECO:0000313" key="11">
    <source>
        <dbReference type="EMBL" id="RHN79895.1"/>
    </source>
</evidence>
<gene>
    <name evidence="11" type="ORF">MtrunA17_Chr1g0182341</name>
</gene>
<evidence type="ECO:0000259" key="10">
    <source>
        <dbReference type="Pfam" id="PF26138"/>
    </source>
</evidence>
<dbReference type="AlphaFoldDB" id="A0A396JUK9"/>
<dbReference type="Pfam" id="PF13359">
    <property type="entry name" value="DDE_Tnp_4"/>
    <property type="match status" value="1"/>
</dbReference>
<comment type="subcellular location">
    <subcellularLocation>
        <location evidence="2">Nucleus</location>
    </subcellularLocation>
</comment>
<proteinExistence type="inferred from homology"/>
<evidence type="ECO:0000259" key="9">
    <source>
        <dbReference type="Pfam" id="PF13359"/>
    </source>
</evidence>
<dbReference type="GO" id="GO:0046872">
    <property type="term" value="F:metal ion binding"/>
    <property type="evidence" value="ECO:0007669"/>
    <property type="project" value="UniProtKB-KW"/>
</dbReference>
<keyword evidence="6" id="KW-0378">Hydrolase</keyword>
<evidence type="ECO:0000256" key="8">
    <source>
        <dbReference type="SAM" id="Phobius"/>
    </source>
</evidence>
<keyword evidence="8" id="KW-0472">Membrane</keyword>
<dbReference type="PANTHER" id="PTHR22930">
    <property type="match status" value="1"/>
</dbReference>
<dbReference type="InterPro" id="IPR027806">
    <property type="entry name" value="HARBI1_dom"/>
</dbReference>
<evidence type="ECO:0000256" key="5">
    <source>
        <dbReference type="ARBA" id="ARBA00022723"/>
    </source>
</evidence>
<feature type="domain" description="DDE Tnp4" evidence="9">
    <location>
        <begin position="187"/>
        <end position="318"/>
    </location>
</feature>
<dbReference type="Proteomes" id="UP000265566">
    <property type="component" value="Chromosome 1"/>
</dbReference>
<keyword evidence="7" id="KW-0539">Nucleus</keyword>